<name>A0A5Q0H8C7_SACSY</name>
<gene>
    <name evidence="2" type="ORF">EKG83_38235</name>
</gene>
<sequence>MRSARGPSGGGRAAPSRGGTRPARNAPPAVEVLRHRLLPGPEPATRDPQDAFLRLAREAGVHEGRAGNPIRIAHERVERSLSTS</sequence>
<proteinExistence type="predicted"/>
<reference evidence="3" key="1">
    <citation type="journal article" date="2021" name="Curr. Microbiol.">
        <title>Complete genome of nocamycin-producing strain Saccharothrix syringae NRRL B-16468 reveals the biosynthetic potential for secondary metabolites.</title>
        <authorList>
            <person name="Mo X."/>
            <person name="Yang S."/>
        </authorList>
    </citation>
    <scope>NUCLEOTIDE SEQUENCE [LARGE SCALE GENOMIC DNA]</scope>
    <source>
        <strain evidence="3">ATCC 51364 / DSM 43886 / JCM 6844 / KCTC 9398 / NBRC 14523 / NRRL B-16468 / INA 2240</strain>
    </source>
</reference>
<evidence type="ECO:0000313" key="3">
    <source>
        <dbReference type="Proteomes" id="UP000325787"/>
    </source>
</evidence>
<protein>
    <submittedName>
        <fullName evidence="2">Uncharacterized protein</fullName>
    </submittedName>
</protein>
<feature type="compositionally biased region" description="Low complexity" evidence="1">
    <location>
        <begin position="13"/>
        <end position="24"/>
    </location>
</feature>
<evidence type="ECO:0000256" key="1">
    <source>
        <dbReference type="SAM" id="MobiDB-lite"/>
    </source>
</evidence>
<dbReference type="Proteomes" id="UP000325787">
    <property type="component" value="Chromosome"/>
</dbReference>
<dbReference type="AlphaFoldDB" id="A0A5Q0H8C7"/>
<feature type="region of interest" description="Disordered" evidence="1">
    <location>
        <begin position="1"/>
        <end position="29"/>
    </location>
</feature>
<dbReference type="EMBL" id="CP034550">
    <property type="protein sequence ID" value="QFZ22488.1"/>
    <property type="molecule type" value="Genomic_DNA"/>
</dbReference>
<accession>A0A5Q0H8C7</accession>
<keyword evidence="3" id="KW-1185">Reference proteome</keyword>
<dbReference type="KEGG" id="ssyi:EKG83_38235"/>
<dbReference type="RefSeq" id="WP_033430635.1">
    <property type="nucleotide sequence ID" value="NZ_CP034550.1"/>
</dbReference>
<evidence type="ECO:0000313" key="2">
    <source>
        <dbReference type="EMBL" id="QFZ22488.1"/>
    </source>
</evidence>
<organism evidence="2 3">
    <name type="scientific">Saccharothrix syringae</name>
    <name type="common">Nocardiopsis syringae</name>
    <dbReference type="NCBI Taxonomy" id="103733"/>
    <lineage>
        <taxon>Bacteria</taxon>
        <taxon>Bacillati</taxon>
        <taxon>Actinomycetota</taxon>
        <taxon>Actinomycetes</taxon>
        <taxon>Pseudonocardiales</taxon>
        <taxon>Pseudonocardiaceae</taxon>
        <taxon>Saccharothrix</taxon>
    </lineage>
</organism>